<organism evidence="5 6">
    <name type="scientific">Streblomastix strix</name>
    <dbReference type="NCBI Taxonomy" id="222440"/>
    <lineage>
        <taxon>Eukaryota</taxon>
        <taxon>Metamonada</taxon>
        <taxon>Preaxostyla</taxon>
        <taxon>Oxymonadida</taxon>
        <taxon>Streblomastigidae</taxon>
        <taxon>Streblomastix</taxon>
    </lineage>
</organism>
<dbReference type="PANTHER" id="PTHR21141">
    <property type="entry name" value="60S ACIDIC RIBOSOMAL PROTEIN FAMILY MEMBER"/>
    <property type="match status" value="1"/>
</dbReference>
<protein>
    <recommendedName>
        <fullName evidence="7">60S acidic ribosomal protein P2</fullName>
    </recommendedName>
</protein>
<dbReference type="GO" id="GO:0022625">
    <property type="term" value="C:cytosolic large ribosomal subunit"/>
    <property type="evidence" value="ECO:0007669"/>
    <property type="project" value="InterPro"/>
</dbReference>
<feature type="compositionally biased region" description="Basic and acidic residues" evidence="4">
    <location>
        <begin position="85"/>
        <end position="100"/>
    </location>
</feature>
<evidence type="ECO:0008006" key="7">
    <source>
        <dbReference type="Google" id="ProtNLM"/>
    </source>
</evidence>
<dbReference type="AlphaFoldDB" id="A0A5J4VJL2"/>
<accession>A0A5J4VJL2</accession>
<reference evidence="5 6" key="1">
    <citation type="submission" date="2019-03" db="EMBL/GenBank/DDBJ databases">
        <title>Single cell metagenomics reveals metabolic interactions within the superorganism composed of flagellate Streblomastix strix and complex community of Bacteroidetes bacteria on its surface.</title>
        <authorList>
            <person name="Treitli S.C."/>
            <person name="Kolisko M."/>
            <person name="Husnik F."/>
            <person name="Keeling P."/>
            <person name="Hampl V."/>
        </authorList>
    </citation>
    <scope>NUCLEOTIDE SEQUENCE [LARGE SCALE GENOMIC DNA]</scope>
    <source>
        <strain evidence="5">ST1C</strain>
    </source>
</reference>
<dbReference type="GO" id="GO:0003735">
    <property type="term" value="F:structural constituent of ribosome"/>
    <property type="evidence" value="ECO:0007669"/>
    <property type="project" value="InterPro"/>
</dbReference>
<feature type="region of interest" description="Disordered" evidence="4">
    <location>
        <begin position="81"/>
        <end position="116"/>
    </location>
</feature>
<evidence type="ECO:0000313" key="5">
    <source>
        <dbReference type="EMBL" id="KAA6382626.1"/>
    </source>
</evidence>
<dbReference type="HAMAP" id="MF_01478">
    <property type="entry name" value="Ribosomal_L12_arch"/>
    <property type="match status" value="1"/>
</dbReference>
<evidence type="ECO:0000256" key="1">
    <source>
        <dbReference type="ARBA" id="ARBA00005436"/>
    </source>
</evidence>
<evidence type="ECO:0000256" key="3">
    <source>
        <dbReference type="ARBA" id="ARBA00023274"/>
    </source>
</evidence>
<proteinExistence type="inferred from homology"/>
<evidence type="ECO:0000313" key="6">
    <source>
        <dbReference type="Proteomes" id="UP000324800"/>
    </source>
</evidence>
<dbReference type="CDD" id="cd05833">
    <property type="entry name" value="Ribosomal_P2"/>
    <property type="match status" value="1"/>
</dbReference>
<dbReference type="OrthoDB" id="1227494at2759"/>
<dbReference type="InterPro" id="IPR044076">
    <property type="entry name" value="Ribosomal_P2"/>
</dbReference>
<dbReference type="Gene3D" id="1.10.10.1410">
    <property type="match status" value="1"/>
</dbReference>
<gene>
    <name evidence="5" type="ORF">EZS28_021845</name>
</gene>
<dbReference type="Pfam" id="PF00428">
    <property type="entry name" value="Ribosomal_60s"/>
    <property type="match status" value="1"/>
</dbReference>
<evidence type="ECO:0000256" key="4">
    <source>
        <dbReference type="SAM" id="MobiDB-lite"/>
    </source>
</evidence>
<keyword evidence="3" id="KW-0687">Ribonucleoprotein</keyword>
<dbReference type="FunFam" id="1.10.10.1410:FF:000002">
    <property type="entry name" value="60S acidic ribosomal protein P2"/>
    <property type="match status" value="1"/>
</dbReference>
<comment type="similarity">
    <text evidence="1">Belongs to the eukaryotic ribosomal protein P1/P2 family.</text>
</comment>
<keyword evidence="2" id="KW-0689">Ribosomal protein</keyword>
<dbReference type="InterPro" id="IPR038716">
    <property type="entry name" value="P1/P2_N_sf"/>
</dbReference>
<dbReference type="GO" id="GO:0002182">
    <property type="term" value="P:cytoplasmic translational elongation"/>
    <property type="evidence" value="ECO:0007669"/>
    <property type="project" value="InterPro"/>
</dbReference>
<dbReference type="Proteomes" id="UP000324800">
    <property type="component" value="Unassembled WGS sequence"/>
</dbReference>
<evidence type="ECO:0000256" key="2">
    <source>
        <dbReference type="ARBA" id="ARBA00022980"/>
    </source>
</evidence>
<name>A0A5J4VJL2_9EUKA</name>
<sequence>MKYGAAFLLAQLGKSNPKKADVEAILKSADIQIDDERITGLFNQLKGKTTQAAIAIGLEKMGKMSFSVGAAAPASATIPSAPVEAVKEEKKEEKKEVKKEEEDEDVDMGGMFDLFG</sequence>
<dbReference type="EMBL" id="SNRW01006676">
    <property type="protein sequence ID" value="KAA6382626.1"/>
    <property type="molecule type" value="Genomic_DNA"/>
</dbReference>
<comment type="caution">
    <text evidence="5">The sequence shown here is derived from an EMBL/GenBank/DDBJ whole genome shotgun (WGS) entry which is preliminary data.</text>
</comment>
<dbReference type="InterPro" id="IPR027534">
    <property type="entry name" value="Ribosomal_P1/P2"/>
</dbReference>
<dbReference type="PANTHER" id="PTHR21141:SF5">
    <property type="entry name" value="LARGE RIBOSOMAL SUBUNIT PROTEIN P2"/>
    <property type="match status" value="1"/>
</dbReference>